<dbReference type="Pfam" id="PF02643">
    <property type="entry name" value="DUF192"/>
    <property type="match status" value="1"/>
</dbReference>
<name>X1JC30_9ZZZZ</name>
<dbReference type="InterPro" id="IPR038695">
    <property type="entry name" value="Saro_0823-like_sf"/>
</dbReference>
<accession>X1JC30</accession>
<organism evidence="2">
    <name type="scientific">marine sediment metagenome</name>
    <dbReference type="NCBI Taxonomy" id="412755"/>
    <lineage>
        <taxon>unclassified sequences</taxon>
        <taxon>metagenomes</taxon>
        <taxon>ecological metagenomes</taxon>
    </lineage>
</organism>
<protein>
    <submittedName>
        <fullName evidence="2">Uncharacterized protein</fullName>
    </submittedName>
</protein>
<dbReference type="AlphaFoldDB" id="X1JC30"/>
<dbReference type="Gene3D" id="2.60.120.1140">
    <property type="entry name" value="Protein of unknown function DUF192"/>
    <property type="match status" value="1"/>
</dbReference>
<dbReference type="PANTHER" id="PTHR37953">
    <property type="entry name" value="UPF0127 PROTEIN MJ1496"/>
    <property type="match status" value="1"/>
</dbReference>
<proteinExistence type="predicted"/>
<gene>
    <name evidence="2" type="ORF">S03H2_48801</name>
</gene>
<feature type="non-terminal residue" evidence="2">
    <location>
        <position position="222"/>
    </location>
</feature>
<comment type="caution">
    <text evidence="2">The sequence shown here is derived from an EMBL/GenBank/DDBJ whole genome shotgun (WGS) entry which is preliminary data.</text>
</comment>
<dbReference type="EMBL" id="BARU01030794">
    <property type="protein sequence ID" value="GAH67333.1"/>
    <property type="molecule type" value="Genomic_DNA"/>
</dbReference>
<feature type="compositionally biased region" description="Basic and acidic residues" evidence="1">
    <location>
        <begin position="163"/>
        <end position="184"/>
    </location>
</feature>
<dbReference type="PANTHER" id="PTHR37953:SF1">
    <property type="entry name" value="UPF0127 PROTEIN MJ1496"/>
    <property type="match status" value="1"/>
</dbReference>
<feature type="region of interest" description="Disordered" evidence="1">
    <location>
        <begin position="147"/>
        <end position="184"/>
    </location>
</feature>
<dbReference type="InterPro" id="IPR003795">
    <property type="entry name" value="DUF192"/>
</dbReference>
<evidence type="ECO:0000313" key="2">
    <source>
        <dbReference type="EMBL" id="GAH67333.1"/>
    </source>
</evidence>
<reference evidence="2" key="1">
    <citation type="journal article" date="2014" name="Front. Microbiol.">
        <title>High frequency of phylogenetically diverse reductive dehalogenase-homologous genes in deep subseafloor sedimentary metagenomes.</title>
        <authorList>
            <person name="Kawai M."/>
            <person name="Futagami T."/>
            <person name="Toyoda A."/>
            <person name="Takaki Y."/>
            <person name="Nishi S."/>
            <person name="Hori S."/>
            <person name="Arai W."/>
            <person name="Tsubouchi T."/>
            <person name="Morono Y."/>
            <person name="Uchiyama I."/>
            <person name="Ito T."/>
            <person name="Fujiyama A."/>
            <person name="Inagaki F."/>
            <person name="Takami H."/>
        </authorList>
    </citation>
    <scope>NUCLEOTIDE SEQUENCE</scope>
    <source>
        <strain evidence="2">Expedition CK06-06</strain>
    </source>
</reference>
<evidence type="ECO:0000256" key="1">
    <source>
        <dbReference type="SAM" id="MobiDB-lite"/>
    </source>
</evidence>
<sequence>MPGTAIVTINGEEWSVNVATTSAELIQGLSGIASIPVRTGMLFVLPARQVATIQTNEMLFPIDIIFIKDDTVLSIANNISPEYLVEEATPCDMFLEVNANEADEVEVGATVSTVITQEPIANNFNQIIAFVLPLAILAFVVGMLPKGSSHSSNPSRQLGMPKTETERREAHLAKYGSRELPERGKGLEEYHSTWLTPEQRKELEKKSGAVAVRWAEEATRPG</sequence>